<keyword evidence="1" id="KW-0853">WD repeat</keyword>
<protein>
    <recommendedName>
        <fullName evidence="4">DUF1899 domain-containing protein</fullName>
    </recommendedName>
</protein>
<dbReference type="AlphaFoldDB" id="A0A1A6FX31"/>
<comment type="caution">
    <text evidence="5">The sequence shown here is derived from an EMBL/GenBank/DDBJ whole genome shotgun (WGS) entry which is preliminary data.</text>
</comment>
<dbReference type="Proteomes" id="UP000092124">
    <property type="component" value="Unassembled WGS sequence"/>
</dbReference>
<keyword evidence="3" id="KW-1133">Transmembrane helix</keyword>
<dbReference type="OrthoDB" id="6764454at2759"/>
<evidence type="ECO:0000259" key="4">
    <source>
        <dbReference type="Pfam" id="PF08953"/>
    </source>
</evidence>
<feature type="transmembrane region" description="Helical" evidence="3">
    <location>
        <begin position="19"/>
        <end position="38"/>
    </location>
</feature>
<feature type="transmembrane region" description="Helical" evidence="3">
    <location>
        <begin position="50"/>
        <end position="69"/>
    </location>
</feature>
<evidence type="ECO:0000256" key="2">
    <source>
        <dbReference type="ARBA" id="ARBA00022737"/>
    </source>
</evidence>
<evidence type="ECO:0000313" key="6">
    <source>
        <dbReference type="Proteomes" id="UP000092124"/>
    </source>
</evidence>
<organism evidence="5 6">
    <name type="scientific">Neotoma lepida</name>
    <name type="common">Desert woodrat</name>
    <dbReference type="NCBI Taxonomy" id="56216"/>
    <lineage>
        <taxon>Eukaryota</taxon>
        <taxon>Metazoa</taxon>
        <taxon>Chordata</taxon>
        <taxon>Craniata</taxon>
        <taxon>Vertebrata</taxon>
        <taxon>Euteleostomi</taxon>
        <taxon>Mammalia</taxon>
        <taxon>Eutheria</taxon>
        <taxon>Euarchontoglires</taxon>
        <taxon>Glires</taxon>
        <taxon>Rodentia</taxon>
        <taxon>Myomorpha</taxon>
        <taxon>Muroidea</taxon>
        <taxon>Cricetidae</taxon>
        <taxon>Neotominae</taxon>
        <taxon>Neotoma</taxon>
    </lineage>
</organism>
<keyword evidence="6" id="KW-1185">Reference proteome</keyword>
<sequence length="220" mass="23540">MVEGQQTILSIDFVPASTLVGAAAAAGAAVVVAATGAAATNSDGSAKKALTFSAIFISCTSLRISMMPLEILVVTPKAWKKEVFSGPRPVFWAGTVTSYGSVAPARAAAGTLLASSMSLISVPRMALRIMVFLPISTTAFPRRHMRICCICVETAFPRRDMRICCICVEPTLSAPTMKHFGRANSGKCKNDWCYEDIQMSHVTRHNTFCTANPKFQAVTI</sequence>
<accession>A0A1A6FX31</accession>
<reference evidence="5 6" key="1">
    <citation type="submission" date="2016-06" db="EMBL/GenBank/DDBJ databases">
        <title>The Draft Genome Sequence and Annotation of the Desert Woodrat Neotoma lepida.</title>
        <authorList>
            <person name="Campbell M."/>
            <person name="Oakeson K.F."/>
            <person name="Yandell M."/>
            <person name="Halpert J.R."/>
            <person name="Dearing D."/>
        </authorList>
    </citation>
    <scope>NUCLEOTIDE SEQUENCE [LARGE SCALE GENOMIC DNA]</scope>
    <source>
        <strain evidence="5">417</strain>
        <tissue evidence="5">Liver</tissue>
    </source>
</reference>
<keyword evidence="3" id="KW-0472">Membrane</keyword>
<feature type="domain" description="DUF1899" evidence="4">
    <location>
        <begin position="188"/>
        <end position="219"/>
    </location>
</feature>
<dbReference type="Pfam" id="PF08953">
    <property type="entry name" value="DUF1899"/>
    <property type="match status" value="1"/>
</dbReference>
<evidence type="ECO:0000313" key="5">
    <source>
        <dbReference type="EMBL" id="OBS57727.1"/>
    </source>
</evidence>
<keyword evidence="2" id="KW-0677">Repeat</keyword>
<gene>
    <name evidence="5" type="ORF">A6R68_11147</name>
</gene>
<evidence type="ECO:0000256" key="1">
    <source>
        <dbReference type="ARBA" id="ARBA00022574"/>
    </source>
</evidence>
<proteinExistence type="predicted"/>
<keyword evidence="3" id="KW-0812">Transmembrane</keyword>
<dbReference type="EMBL" id="LZPO01117016">
    <property type="protein sequence ID" value="OBS57727.1"/>
    <property type="molecule type" value="Genomic_DNA"/>
</dbReference>
<name>A0A1A6FX31_NEOLE</name>
<evidence type="ECO:0000256" key="3">
    <source>
        <dbReference type="SAM" id="Phobius"/>
    </source>
</evidence>
<dbReference type="InterPro" id="IPR015048">
    <property type="entry name" value="DUF1899"/>
</dbReference>